<evidence type="ECO:0000313" key="1">
    <source>
        <dbReference type="EMBL" id="KKI52279.1"/>
    </source>
</evidence>
<dbReference type="Proteomes" id="UP000034076">
    <property type="component" value="Unassembled WGS sequence"/>
</dbReference>
<accession>A0A0M2NIB5</accession>
<gene>
    <name evidence="1" type="ORF">CHK_0187</name>
</gene>
<proteinExistence type="predicted"/>
<reference evidence="1 2" key="1">
    <citation type="submission" date="2015-04" db="EMBL/GenBank/DDBJ databases">
        <title>Draft genome sequence of bacteremic isolate Catabacter hongkongensis type strain HKU16T.</title>
        <authorList>
            <person name="Lau S.K."/>
            <person name="Teng J.L."/>
            <person name="Huang Y."/>
            <person name="Curreem S.O."/>
            <person name="Tsui S.K."/>
            <person name="Woo P.C."/>
        </authorList>
    </citation>
    <scope>NUCLEOTIDE SEQUENCE [LARGE SCALE GENOMIC DNA]</scope>
    <source>
        <strain evidence="1 2">HKU16</strain>
    </source>
</reference>
<sequence>MEVSNVPSISLKTMCRFMQSSFSCILYSVKQNGFESLYSNRYEQATE</sequence>
<protein>
    <submittedName>
        <fullName evidence="1">Uncharacterized protein</fullName>
    </submittedName>
</protein>
<evidence type="ECO:0000313" key="2">
    <source>
        <dbReference type="Proteomes" id="UP000034076"/>
    </source>
</evidence>
<keyword evidence="2" id="KW-1185">Reference proteome</keyword>
<organism evidence="1 2">
    <name type="scientific">Christensenella hongkongensis</name>
    <dbReference type="NCBI Taxonomy" id="270498"/>
    <lineage>
        <taxon>Bacteria</taxon>
        <taxon>Bacillati</taxon>
        <taxon>Bacillota</taxon>
        <taxon>Clostridia</taxon>
        <taxon>Christensenellales</taxon>
        <taxon>Christensenellaceae</taxon>
        <taxon>Christensenella</taxon>
    </lineage>
</organism>
<comment type="caution">
    <text evidence="1">The sequence shown here is derived from an EMBL/GenBank/DDBJ whole genome shotgun (WGS) entry which is preliminary data.</text>
</comment>
<name>A0A0M2NIB5_9FIRM</name>
<dbReference type="AlphaFoldDB" id="A0A0M2NIB5"/>
<dbReference type="EMBL" id="LAYJ01000029">
    <property type="protein sequence ID" value="KKI52279.1"/>
    <property type="molecule type" value="Genomic_DNA"/>
</dbReference>